<dbReference type="RefSeq" id="WP_086321056.1">
    <property type="nucleotide sequence ID" value="NZ_NASK01000103.1"/>
</dbReference>
<accession>A0A242NRW7</accession>
<evidence type="ECO:0000256" key="3">
    <source>
        <dbReference type="ARBA" id="ARBA00022475"/>
    </source>
</evidence>
<dbReference type="Gene3D" id="2.30.30.60">
    <property type="match status" value="1"/>
</dbReference>
<evidence type="ECO:0000259" key="10">
    <source>
        <dbReference type="Pfam" id="PF21088"/>
    </source>
</evidence>
<dbReference type="InterPro" id="IPR023408">
    <property type="entry name" value="MscS_beta-dom_sf"/>
</dbReference>
<sequence>MNFENITNQILFFIEKYDGVVLSYVAHFCFAIVIFLIGRTIAKFVARQLRRILTNRHVDPTVVKFVSSLSYYAIIVMTLVAVLGQLGVQTASIVAVIGAAGLAVGLALQGSLSNFAAGVILIIFRPFKVGETVVINNQKGDIDSIQIFSTTIVTPTNEVVVIPNGQVVSANIINYTRLPERRLDLVVNVGYDSDIQKVYQVLKQAVNKTNNILTSKDSIIRLDLLDASSMNFNVLVWTLNANYGPVKAELLENIKNGLTENGINIPYPTMDVNVNSQS</sequence>
<evidence type="ECO:0000256" key="4">
    <source>
        <dbReference type="ARBA" id="ARBA00022692"/>
    </source>
</evidence>
<dbReference type="Proteomes" id="UP000194968">
    <property type="component" value="Unassembled WGS sequence"/>
</dbReference>
<evidence type="ECO:0000256" key="2">
    <source>
        <dbReference type="ARBA" id="ARBA00008017"/>
    </source>
</evidence>
<comment type="caution">
    <text evidence="7">Lacks conserved residue(s) required for the propagation of feature annotation.</text>
</comment>
<feature type="transmembrane region" description="Helical" evidence="7">
    <location>
        <begin position="93"/>
        <end position="124"/>
    </location>
</feature>
<name>A0A242NRW7_9GAMM</name>
<dbReference type="InterPro" id="IPR045275">
    <property type="entry name" value="MscS_archaea/bacteria_type"/>
</dbReference>
<dbReference type="SUPFAM" id="SSF50182">
    <property type="entry name" value="Sm-like ribonucleoproteins"/>
    <property type="match status" value="1"/>
</dbReference>
<comment type="similarity">
    <text evidence="2 7">Belongs to the MscS (TC 1.A.23) family.</text>
</comment>
<dbReference type="AlphaFoldDB" id="A0A242NRW7"/>
<dbReference type="PANTHER" id="PTHR30221">
    <property type="entry name" value="SMALL-CONDUCTANCE MECHANOSENSITIVE CHANNEL"/>
    <property type="match status" value="1"/>
</dbReference>
<evidence type="ECO:0000256" key="5">
    <source>
        <dbReference type="ARBA" id="ARBA00022989"/>
    </source>
</evidence>
<comment type="subunit">
    <text evidence="7">Homoheptamer.</text>
</comment>
<evidence type="ECO:0000256" key="6">
    <source>
        <dbReference type="ARBA" id="ARBA00023136"/>
    </source>
</evidence>
<dbReference type="Pfam" id="PF00924">
    <property type="entry name" value="MS_channel_2nd"/>
    <property type="match status" value="1"/>
</dbReference>
<proteinExistence type="inferred from homology"/>
<protein>
    <recommendedName>
        <fullName evidence="7">Small-conductance mechanosensitive channel</fullName>
    </recommendedName>
</protein>
<dbReference type="InterPro" id="IPR006685">
    <property type="entry name" value="MscS_channel_2nd"/>
</dbReference>
<dbReference type="InterPro" id="IPR011014">
    <property type="entry name" value="MscS_channel_TM-2"/>
</dbReference>
<comment type="function">
    <text evidence="7">Mechanosensitive channel that participates in the regulation of osmotic pressure changes within the cell, opening in response to stretch forces in the membrane lipid bilayer, without the need for other proteins. Contributes to normal resistance to hypoosmotic shock. Forms an ion channel of 1.0 nanosiemens conductance with a slight preference for anions.</text>
</comment>
<evidence type="ECO:0000256" key="7">
    <source>
        <dbReference type="RuleBase" id="RU369025"/>
    </source>
</evidence>
<dbReference type="PANTHER" id="PTHR30221:SF1">
    <property type="entry name" value="SMALL-CONDUCTANCE MECHANOSENSITIVE CHANNEL"/>
    <property type="match status" value="1"/>
</dbReference>
<dbReference type="OrthoDB" id="9799209at2"/>
<keyword evidence="7" id="KW-0997">Cell inner membrane</keyword>
<feature type="domain" description="Mechanosensitive ion channel MscS C-terminal" evidence="9">
    <location>
        <begin position="184"/>
        <end position="265"/>
    </location>
</feature>
<feature type="transmembrane region" description="Helical" evidence="7">
    <location>
        <begin position="62"/>
        <end position="87"/>
    </location>
</feature>
<keyword evidence="7" id="KW-0813">Transport</keyword>
<dbReference type="Pfam" id="PF21088">
    <property type="entry name" value="MS_channel_1st"/>
    <property type="match status" value="1"/>
</dbReference>
<gene>
    <name evidence="11" type="ORF">B6D06_10310</name>
</gene>
<comment type="subcellular location">
    <subcellularLocation>
        <location evidence="7">Cell inner membrane</location>
        <topology evidence="7">Multi-pass membrane protein</topology>
    </subcellularLocation>
    <subcellularLocation>
        <location evidence="1">Cell membrane</location>
        <topology evidence="1">Multi-pass membrane protein</topology>
    </subcellularLocation>
</comment>
<evidence type="ECO:0000256" key="1">
    <source>
        <dbReference type="ARBA" id="ARBA00004651"/>
    </source>
</evidence>
<evidence type="ECO:0000259" key="8">
    <source>
        <dbReference type="Pfam" id="PF00924"/>
    </source>
</evidence>
<keyword evidence="7" id="KW-0407">Ion channel</keyword>
<dbReference type="Gene3D" id="1.10.287.1260">
    <property type="match status" value="1"/>
</dbReference>
<keyword evidence="3" id="KW-1003">Cell membrane</keyword>
<reference evidence="11 12" key="1">
    <citation type="submission" date="2017-03" db="EMBL/GenBank/DDBJ databases">
        <title>Comparative genomics of honeybee gut symbionts reveal geographically distinct and subgroup specific antibiotic resistance.</title>
        <authorList>
            <person name="Ludvigsen J."/>
            <person name="Porcellato D."/>
            <person name="Labee-Lund T.M."/>
            <person name="Amdam G.V."/>
            <person name="Rudi K."/>
        </authorList>
    </citation>
    <scope>NUCLEOTIDE SEQUENCE [LARGE SCALE GENOMIC DNA]</scope>
    <source>
        <strain evidence="11 12">A-4-12</strain>
    </source>
</reference>
<dbReference type="InterPro" id="IPR011066">
    <property type="entry name" value="MscS_channel_C_sf"/>
</dbReference>
<dbReference type="InterPro" id="IPR010920">
    <property type="entry name" value="LSM_dom_sf"/>
</dbReference>
<dbReference type="SUPFAM" id="SSF82689">
    <property type="entry name" value="Mechanosensitive channel protein MscS (YggB), C-terminal domain"/>
    <property type="match status" value="1"/>
</dbReference>
<dbReference type="GO" id="GO:0005886">
    <property type="term" value="C:plasma membrane"/>
    <property type="evidence" value="ECO:0007669"/>
    <property type="project" value="UniProtKB-SubCell"/>
</dbReference>
<dbReference type="Gene3D" id="3.30.70.100">
    <property type="match status" value="1"/>
</dbReference>
<dbReference type="GO" id="GO:0008381">
    <property type="term" value="F:mechanosensitive monoatomic ion channel activity"/>
    <property type="evidence" value="ECO:0007669"/>
    <property type="project" value="InterPro"/>
</dbReference>
<evidence type="ECO:0000259" key="9">
    <source>
        <dbReference type="Pfam" id="PF21082"/>
    </source>
</evidence>
<dbReference type="InterPro" id="IPR049142">
    <property type="entry name" value="MS_channel_1st"/>
</dbReference>
<keyword evidence="4 7" id="KW-0812">Transmembrane</keyword>
<dbReference type="SUPFAM" id="SSF82861">
    <property type="entry name" value="Mechanosensitive channel protein MscS (YggB), transmembrane region"/>
    <property type="match status" value="1"/>
</dbReference>
<dbReference type="InterPro" id="IPR008910">
    <property type="entry name" value="MSC_TM_helix"/>
</dbReference>
<evidence type="ECO:0000313" key="12">
    <source>
        <dbReference type="Proteomes" id="UP000194968"/>
    </source>
</evidence>
<dbReference type="Pfam" id="PF05552">
    <property type="entry name" value="MS_channel_1st_1"/>
    <property type="match status" value="1"/>
</dbReference>
<keyword evidence="6 7" id="KW-0472">Membrane</keyword>
<feature type="domain" description="Mechanosensitive ion channel transmembrane helices 2/3" evidence="10">
    <location>
        <begin position="69"/>
        <end position="109"/>
    </location>
</feature>
<feature type="domain" description="Mechanosensitive ion channel MscS" evidence="8">
    <location>
        <begin position="111"/>
        <end position="177"/>
    </location>
</feature>
<evidence type="ECO:0000313" key="11">
    <source>
        <dbReference type="EMBL" id="OTQ48271.1"/>
    </source>
</evidence>
<keyword evidence="7" id="KW-0406">Ion transport</keyword>
<comment type="caution">
    <text evidence="11">The sequence shown here is derived from an EMBL/GenBank/DDBJ whole genome shotgun (WGS) entry which is preliminary data.</text>
</comment>
<feature type="transmembrane region" description="Helical" evidence="7">
    <location>
        <begin position="20"/>
        <end position="42"/>
    </location>
</feature>
<dbReference type="Pfam" id="PF21082">
    <property type="entry name" value="MS_channel_3rd"/>
    <property type="match status" value="1"/>
</dbReference>
<dbReference type="EMBL" id="NASK01000103">
    <property type="protein sequence ID" value="OTQ48271.1"/>
    <property type="molecule type" value="Genomic_DNA"/>
</dbReference>
<organism evidence="11 12">
    <name type="scientific">Gilliamella apis</name>
    <dbReference type="NCBI Taxonomy" id="1970738"/>
    <lineage>
        <taxon>Bacteria</taxon>
        <taxon>Pseudomonadati</taxon>
        <taxon>Pseudomonadota</taxon>
        <taxon>Gammaproteobacteria</taxon>
        <taxon>Orbales</taxon>
        <taxon>Orbaceae</taxon>
        <taxon>Gilliamella</taxon>
    </lineage>
</organism>
<keyword evidence="5 7" id="KW-1133">Transmembrane helix</keyword>
<dbReference type="InterPro" id="IPR049278">
    <property type="entry name" value="MS_channel_C"/>
</dbReference>